<dbReference type="PANTHER" id="PTHR43625:SF5">
    <property type="entry name" value="PYRIDOXAL REDUCTASE, CHLOROPLASTIC"/>
    <property type="match status" value="1"/>
</dbReference>
<dbReference type="GO" id="GO:0016491">
    <property type="term" value="F:oxidoreductase activity"/>
    <property type="evidence" value="ECO:0007669"/>
    <property type="project" value="UniProtKB-KW"/>
</dbReference>
<dbReference type="Proteomes" id="UP000247498">
    <property type="component" value="Unassembled WGS sequence"/>
</dbReference>
<dbReference type="Pfam" id="PF00248">
    <property type="entry name" value="Aldo_ket_red"/>
    <property type="match status" value="1"/>
</dbReference>
<dbReference type="GO" id="GO:0005737">
    <property type="term" value="C:cytoplasm"/>
    <property type="evidence" value="ECO:0007669"/>
    <property type="project" value="TreeGrafter"/>
</dbReference>
<dbReference type="AlphaFoldDB" id="A0A2V0P1F1"/>
<dbReference type="InParanoid" id="A0A2V0P1F1"/>
<dbReference type="InterPro" id="IPR050791">
    <property type="entry name" value="Aldo-Keto_reductase"/>
</dbReference>
<sequence length="438" mass="46491">MSALAPACSGGTTPRAPAQRQQQRRHAQRTRCAAAAREARGAAPLPAVPLPQRARLARARDARAAGLLDGLTQGLLGGLGGGLGGGAAADAGRFVERPAYGKREMLKLGGLDVSPMGLGTWSWGNRFLFGYDESMDPELQEVFDLVVSKGVNLFDTADSYGTGRLNGRSEQLLGRFTREYPGSDAVRSNIHIATKLAAYPWRVTPANMVAACRGSLRRLGAESLSVGQLHWSAAKYAPLQEWALWNGLSDCYEHGLVKAVGVSNYGPKQLRKVAKNFAGRGVPLASAQVQFSLLSCGPQQQELQETAAELGVAVIAYSPLALGLLTGKYAADSLPAGPRGTLFKQLLPEIAPLLAALEAVAKSRRKSMSQVAINWCMSQGAGRGLPPTIPIPGAKNLEQARDNLGALGWRLSEGECRELEAAAARCKGRMVQNIFQTA</sequence>
<evidence type="ECO:0000313" key="4">
    <source>
        <dbReference type="EMBL" id="GBF91660.1"/>
    </source>
</evidence>
<name>A0A2V0P1F1_9CHLO</name>
<dbReference type="CDD" id="cd19093">
    <property type="entry name" value="AKR_AtPLR-like"/>
    <property type="match status" value="1"/>
</dbReference>
<dbReference type="EMBL" id="BDRX01000026">
    <property type="protein sequence ID" value="GBF91660.1"/>
    <property type="molecule type" value="Genomic_DNA"/>
</dbReference>
<evidence type="ECO:0000259" key="3">
    <source>
        <dbReference type="Pfam" id="PF00248"/>
    </source>
</evidence>
<dbReference type="PANTHER" id="PTHR43625">
    <property type="entry name" value="AFLATOXIN B1 ALDEHYDE REDUCTASE"/>
    <property type="match status" value="1"/>
</dbReference>
<dbReference type="STRING" id="307507.A0A2V0P1F1"/>
<dbReference type="OrthoDB" id="2310150at2759"/>
<dbReference type="FunCoup" id="A0A2V0P1F1">
    <property type="interactions" value="583"/>
</dbReference>
<evidence type="ECO:0000256" key="2">
    <source>
        <dbReference type="SAM" id="MobiDB-lite"/>
    </source>
</evidence>
<dbReference type="PROSITE" id="PS00062">
    <property type="entry name" value="ALDOKETO_REDUCTASE_2"/>
    <property type="match status" value="1"/>
</dbReference>
<organism evidence="4 5">
    <name type="scientific">Raphidocelis subcapitata</name>
    <dbReference type="NCBI Taxonomy" id="307507"/>
    <lineage>
        <taxon>Eukaryota</taxon>
        <taxon>Viridiplantae</taxon>
        <taxon>Chlorophyta</taxon>
        <taxon>core chlorophytes</taxon>
        <taxon>Chlorophyceae</taxon>
        <taxon>CS clade</taxon>
        <taxon>Sphaeropleales</taxon>
        <taxon>Selenastraceae</taxon>
        <taxon>Raphidocelis</taxon>
    </lineage>
</organism>
<feature type="region of interest" description="Disordered" evidence="2">
    <location>
        <begin position="1"/>
        <end position="29"/>
    </location>
</feature>
<proteinExistence type="predicted"/>
<evidence type="ECO:0000313" key="5">
    <source>
        <dbReference type="Proteomes" id="UP000247498"/>
    </source>
</evidence>
<dbReference type="InterPro" id="IPR018170">
    <property type="entry name" value="Aldo/ket_reductase_CS"/>
</dbReference>
<dbReference type="SUPFAM" id="SSF51430">
    <property type="entry name" value="NAD(P)-linked oxidoreductase"/>
    <property type="match status" value="1"/>
</dbReference>
<dbReference type="InterPro" id="IPR023210">
    <property type="entry name" value="NADP_OxRdtase_dom"/>
</dbReference>
<dbReference type="Gene3D" id="3.20.20.100">
    <property type="entry name" value="NADP-dependent oxidoreductase domain"/>
    <property type="match status" value="1"/>
</dbReference>
<accession>A0A2V0P1F1</accession>
<evidence type="ECO:0000256" key="1">
    <source>
        <dbReference type="ARBA" id="ARBA00023002"/>
    </source>
</evidence>
<feature type="domain" description="NADP-dependent oxidoreductase" evidence="3">
    <location>
        <begin position="115"/>
        <end position="422"/>
    </location>
</feature>
<gene>
    <name evidence="4" type="ORF">Rsub_03964</name>
</gene>
<comment type="caution">
    <text evidence="4">The sequence shown here is derived from an EMBL/GenBank/DDBJ whole genome shotgun (WGS) entry which is preliminary data.</text>
</comment>
<dbReference type="InterPro" id="IPR036812">
    <property type="entry name" value="NAD(P)_OxRdtase_dom_sf"/>
</dbReference>
<protein>
    <recommendedName>
        <fullName evidence="3">NADP-dependent oxidoreductase domain-containing protein</fullName>
    </recommendedName>
</protein>
<keyword evidence="5" id="KW-1185">Reference proteome</keyword>
<keyword evidence="1" id="KW-0560">Oxidoreductase</keyword>
<reference evidence="4 5" key="1">
    <citation type="journal article" date="2018" name="Sci. Rep.">
        <title>Raphidocelis subcapitata (=Pseudokirchneriella subcapitata) provides an insight into genome evolution and environmental adaptations in the Sphaeropleales.</title>
        <authorList>
            <person name="Suzuki S."/>
            <person name="Yamaguchi H."/>
            <person name="Nakajima N."/>
            <person name="Kawachi M."/>
        </authorList>
    </citation>
    <scope>NUCLEOTIDE SEQUENCE [LARGE SCALE GENOMIC DNA]</scope>
    <source>
        <strain evidence="4 5">NIES-35</strain>
    </source>
</reference>